<name>W4LZ88_ENTF1</name>
<comment type="caution">
    <text evidence="2">The sequence shown here is derived from an EMBL/GenBank/DDBJ whole genome shotgun (WGS) entry which is preliminary data.</text>
</comment>
<evidence type="ECO:0000313" key="2">
    <source>
        <dbReference type="EMBL" id="ETX03218.1"/>
    </source>
</evidence>
<dbReference type="Proteomes" id="UP000019141">
    <property type="component" value="Unassembled WGS sequence"/>
</dbReference>
<proteinExistence type="predicted"/>
<protein>
    <recommendedName>
        <fullName evidence="4">Lipoprotein</fullName>
    </recommendedName>
</protein>
<reference evidence="2 3" key="1">
    <citation type="journal article" date="2014" name="Nature">
        <title>An environmental bacterial taxon with a large and distinct metabolic repertoire.</title>
        <authorList>
            <person name="Wilson M.C."/>
            <person name="Mori T."/>
            <person name="Ruckert C."/>
            <person name="Uria A.R."/>
            <person name="Helf M.J."/>
            <person name="Takada K."/>
            <person name="Gernert C."/>
            <person name="Steffens U.A."/>
            <person name="Heycke N."/>
            <person name="Schmitt S."/>
            <person name="Rinke C."/>
            <person name="Helfrich E.J."/>
            <person name="Brachmann A.O."/>
            <person name="Gurgui C."/>
            <person name="Wakimoto T."/>
            <person name="Kracht M."/>
            <person name="Crusemann M."/>
            <person name="Hentschel U."/>
            <person name="Abe I."/>
            <person name="Matsunaga S."/>
            <person name="Kalinowski J."/>
            <person name="Takeyama H."/>
            <person name="Piel J."/>
        </authorList>
    </citation>
    <scope>NUCLEOTIDE SEQUENCE [LARGE SCALE GENOMIC DNA]</scope>
    <source>
        <strain evidence="3">TSY1</strain>
    </source>
</reference>
<evidence type="ECO:0000256" key="1">
    <source>
        <dbReference type="SAM" id="SignalP"/>
    </source>
</evidence>
<keyword evidence="3" id="KW-1185">Reference proteome</keyword>
<dbReference type="HOGENOM" id="CLU_1567830_0_0_7"/>
<feature type="chain" id="PRO_5004846190" description="Lipoprotein" evidence="1">
    <location>
        <begin position="32"/>
        <end position="180"/>
    </location>
</feature>
<evidence type="ECO:0008006" key="4">
    <source>
        <dbReference type="Google" id="ProtNLM"/>
    </source>
</evidence>
<dbReference type="EMBL" id="AZHW01000066">
    <property type="protein sequence ID" value="ETX03218.1"/>
    <property type="molecule type" value="Genomic_DNA"/>
</dbReference>
<keyword evidence="1" id="KW-0732">Signal</keyword>
<sequence>MAFTISQLRFGRLLAAVVLFAALTGCAYHQAVNKLSPQEQSTFRAYQKVINGSQARTYLSKPTPVERQAYLQDIGVVQRFEALDQQDQDAILKGYIRKGMHADALNFLWGRPQRKEGNTGKWEHWFYSGHISDLVAYGNSPYNAGTSVEVFLVDNQVEWWFEGATESIDDPGIDRKGIRR</sequence>
<dbReference type="PATRIC" id="fig|1429438.4.peg.322"/>
<organism evidence="2 3">
    <name type="scientific">Entotheonella factor</name>
    <dbReference type="NCBI Taxonomy" id="1429438"/>
    <lineage>
        <taxon>Bacteria</taxon>
        <taxon>Pseudomonadati</taxon>
        <taxon>Nitrospinota/Tectimicrobiota group</taxon>
        <taxon>Candidatus Tectimicrobiota</taxon>
        <taxon>Candidatus Entotheonellia</taxon>
        <taxon>Candidatus Entotheonellales</taxon>
        <taxon>Candidatus Entotheonellaceae</taxon>
        <taxon>Candidatus Entotheonella</taxon>
    </lineage>
</organism>
<evidence type="ECO:0000313" key="3">
    <source>
        <dbReference type="Proteomes" id="UP000019141"/>
    </source>
</evidence>
<accession>W4LZ88</accession>
<dbReference type="AlphaFoldDB" id="W4LZ88"/>
<gene>
    <name evidence="2" type="ORF">ETSY1_00675</name>
</gene>
<feature type="signal peptide" evidence="1">
    <location>
        <begin position="1"/>
        <end position="31"/>
    </location>
</feature>